<feature type="chain" id="PRO_5038525805" evidence="2">
    <location>
        <begin position="21"/>
        <end position="212"/>
    </location>
</feature>
<protein>
    <submittedName>
        <fullName evidence="3">Uncharacterized protein</fullName>
    </submittedName>
</protein>
<reference evidence="3 4" key="1">
    <citation type="submission" date="2021-06" db="EMBL/GenBank/DDBJ databases">
        <title>Chromosome-level genome assembly of the red-tail catfish (Hemibagrus wyckioides).</title>
        <authorList>
            <person name="Shao F."/>
        </authorList>
    </citation>
    <scope>NUCLEOTIDE SEQUENCE [LARGE SCALE GENOMIC DNA]</scope>
    <source>
        <strain evidence="3">EC202008001</strain>
        <tissue evidence="3">Blood</tissue>
    </source>
</reference>
<organism evidence="3 4">
    <name type="scientific">Hemibagrus wyckioides</name>
    <dbReference type="NCBI Taxonomy" id="337641"/>
    <lineage>
        <taxon>Eukaryota</taxon>
        <taxon>Metazoa</taxon>
        <taxon>Chordata</taxon>
        <taxon>Craniata</taxon>
        <taxon>Vertebrata</taxon>
        <taxon>Euteleostomi</taxon>
        <taxon>Actinopterygii</taxon>
        <taxon>Neopterygii</taxon>
        <taxon>Teleostei</taxon>
        <taxon>Ostariophysi</taxon>
        <taxon>Siluriformes</taxon>
        <taxon>Bagridae</taxon>
        <taxon>Hemibagrus</taxon>
    </lineage>
</organism>
<evidence type="ECO:0000313" key="3">
    <source>
        <dbReference type="EMBL" id="KAG7335438.1"/>
    </source>
</evidence>
<name>A0A9D3P681_9TELE</name>
<gene>
    <name evidence="3" type="ORF">KOW79_000131</name>
</gene>
<evidence type="ECO:0000256" key="1">
    <source>
        <dbReference type="SAM" id="Phobius"/>
    </source>
</evidence>
<keyword evidence="2" id="KW-0732">Signal</keyword>
<dbReference type="OrthoDB" id="10549515at2759"/>
<evidence type="ECO:0000313" key="4">
    <source>
        <dbReference type="Proteomes" id="UP000824219"/>
    </source>
</evidence>
<accession>A0A9D3P681</accession>
<evidence type="ECO:0000256" key="2">
    <source>
        <dbReference type="SAM" id="SignalP"/>
    </source>
</evidence>
<sequence length="212" mass="24210">MRLLQVLFFGGLVLLPRVFSEYTFQCCIHELGNGSASYTLNNTIPEDWTSSWTKNGTVIVSEDGDMHEDYIVSPVQNGYILKERYSNVVSILESPVNGVSKKIQCSDPCNPSQLIPDDRIPPLKIIVIIIILLSILLVTLIGFLVKKRCRRSQPSTDVEMQDQDQDQNHTVQQRIDQCNLWTWGLESFLHVLWKAADSVESAQLRLYYSFEE</sequence>
<feature type="transmembrane region" description="Helical" evidence="1">
    <location>
        <begin position="125"/>
        <end position="145"/>
    </location>
</feature>
<keyword evidence="1" id="KW-1133">Transmembrane helix</keyword>
<proteinExistence type="predicted"/>
<keyword evidence="1" id="KW-0812">Transmembrane</keyword>
<comment type="caution">
    <text evidence="3">The sequence shown here is derived from an EMBL/GenBank/DDBJ whole genome shotgun (WGS) entry which is preliminary data.</text>
</comment>
<feature type="signal peptide" evidence="2">
    <location>
        <begin position="1"/>
        <end position="20"/>
    </location>
</feature>
<dbReference type="Proteomes" id="UP000824219">
    <property type="component" value="Linkage Group LG01"/>
</dbReference>
<keyword evidence="1" id="KW-0472">Membrane</keyword>
<dbReference type="EMBL" id="JAHKSW010000001">
    <property type="protein sequence ID" value="KAG7335438.1"/>
    <property type="molecule type" value="Genomic_DNA"/>
</dbReference>
<keyword evidence="4" id="KW-1185">Reference proteome</keyword>
<dbReference type="AlphaFoldDB" id="A0A9D3P681"/>